<proteinExistence type="predicted"/>
<accession>A0A0L8L841</accession>
<name>A0A0L8L841_9ACTN</name>
<dbReference type="Pfam" id="PF25583">
    <property type="entry name" value="WCX"/>
    <property type="match status" value="1"/>
</dbReference>
<dbReference type="STRING" id="67356.AQJ84_05075"/>
<keyword evidence="3" id="KW-1185">Reference proteome</keyword>
<dbReference type="AlphaFoldDB" id="A0A0L8L841"/>
<protein>
    <recommendedName>
        <fullName evidence="1">WCX domain-containing protein</fullName>
    </recommendedName>
</protein>
<dbReference type="Proteomes" id="UP000037251">
    <property type="component" value="Unassembled WGS sequence"/>
</dbReference>
<comment type="caution">
    <text evidence="2">The sequence shown here is derived from an EMBL/GenBank/DDBJ whole genome shotgun (WGS) entry which is preliminary data.</text>
</comment>
<reference evidence="3" key="1">
    <citation type="submission" date="2015-07" db="EMBL/GenBank/DDBJ databases">
        <authorList>
            <person name="Ju K.-S."/>
            <person name="Doroghazi J.R."/>
            <person name="Metcalf W.W."/>
        </authorList>
    </citation>
    <scope>NUCLEOTIDE SEQUENCE [LARGE SCALE GENOMIC DNA]</scope>
    <source>
        <strain evidence="3">NRRL 2290</strain>
    </source>
</reference>
<sequence>MLGDTTSAARATPDPEDGWYRLLLHFDSPRAACRRLLGLGPDAEVLEPPQVRQELAEVTRATAAHHQAV</sequence>
<dbReference type="RefSeq" id="WP_030040878.1">
    <property type="nucleotide sequence ID" value="NZ_KL575603.1"/>
</dbReference>
<feature type="domain" description="WCX" evidence="1">
    <location>
        <begin position="13"/>
        <end position="62"/>
    </location>
</feature>
<gene>
    <name evidence="2" type="ORF">ADK37_19500</name>
</gene>
<dbReference type="EMBL" id="LGUS01000165">
    <property type="protein sequence ID" value="KOG34274.1"/>
    <property type="molecule type" value="Genomic_DNA"/>
</dbReference>
<dbReference type="PATRIC" id="fig|67356.5.peg.4144"/>
<evidence type="ECO:0000313" key="3">
    <source>
        <dbReference type="Proteomes" id="UP000037251"/>
    </source>
</evidence>
<organism evidence="2 3">
    <name type="scientific">Streptomyces resistomycificus</name>
    <dbReference type="NCBI Taxonomy" id="67356"/>
    <lineage>
        <taxon>Bacteria</taxon>
        <taxon>Bacillati</taxon>
        <taxon>Actinomycetota</taxon>
        <taxon>Actinomycetes</taxon>
        <taxon>Kitasatosporales</taxon>
        <taxon>Streptomycetaceae</taxon>
        <taxon>Streptomyces</taxon>
        <taxon>Streptomyces aurantiacus group</taxon>
    </lineage>
</organism>
<dbReference type="OrthoDB" id="3171994at2"/>
<dbReference type="InterPro" id="IPR057727">
    <property type="entry name" value="WCX_dom"/>
</dbReference>
<evidence type="ECO:0000313" key="2">
    <source>
        <dbReference type="EMBL" id="KOG34274.1"/>
    </source>
</evidence>
<evidence type="ECO:0000259" key="1">
    <source>
        <dbReference type="Pfam" id="PF25583"/>
    </source>
</evidence>